<dbReference type="RefSeq" id="WP_107653116.1">
    <property type="nucleotide sequence ID" value="NZ_PZJX01000081.1"/>
</dbReference>
<name>A0A2T4IKR2_9HYPH</name>
<proteinExistence type="predicted"/>
<accession>A0A2T4IKR2</accession>
<dbReference type="SUPFAM" id="SSF102712">
    <property type="entry name" value="JAB1/MPN domain"/>
    <property type="match status" value="1"/>
</dbReference>
<evidence type="ECO:0000313" key="1">
    <source>
        <dbReference type="EMBL" id="PTE06237.1"/>
    </source>
</evidence>
<evidence type="ECO:0000313" key="2">
    <source>
        <dbReference type="Proteomes" id="UP000240259"/>
    </source>
</evidence>
<evidence type="ECO:0008006" key="3">
    <source>
        <dbReference type="Google" id="ProtNLM"/>
    </source>
</evidence>
<comment type="caution">
    <text evidence="1">The sequence shown here is derived from an EMBL/GenBank/DDBJ whole genome shotgun (WGS) entry which is preliminary data.</text>
</comment>
<dbReference type="OrthoDB" id="9804316at2"/>
<dbReference type="Proteomes" id="UP000240259">
    <property type="component" value="Unassembled WGS sequence"/>
</dbReference>
<gene>
    <name evidence="1" type="ORF">C9427_32900</name>
</gene>
<keyword evidence="2" id="KW-1185">Reference proteome</keyword>
<sequence>MSAVICTREMLRTTIAILRRGGERRHERVVLWLSTAAVRTPASIVEVYEPEQITEIDYFKLPPASMQALMDHLRSTRRRIVAQIHTHPGRAYHSEVDAEWAIIRHVGALSLVLPHFAATTTPENFLTEVMTYEYSPAGNWDHCSNSGLDARLTVTT</sequence>
<dbReference type="AlphaFoldDB" id="A0A2T4IKR2"/>
<organism evidence="1 2">
    <name type="scientific">Mesorhizobium helmanticense</name>
    <dbReference type="NCBI Taxonomy" id="1776423"/>
    <lineage>
        <taxon>Bacteria</taxon>
        <taxon>Pseudomonadati</taxon>
        <taxon>Pseudomonadota</taxon>
        <taxon>Alphaproteobacteria</taxon>
        <taxon>Hyphomicrobiales</taxon>
        <taxon>Phyllobacteriaceae</taxon>
        <taxon>Mesorhizobium</taxon>
    </lineage>
</organism>
<dbReference type="EMBL" id="PZJX01000081">
    <property type="protein sequence ID" value="PTE06237.1"/>
    <property type="molecule type" value="Genomic_DNA"/>
</dbReference>
<reference evidence="1 2" key="1">
    <citation type="submission" date="2018-03" db="EMBL/GenBank/DDBJ databases">
        <title>Genome sequence of the symbiotic type strain Mesorhizobium helmanticense CSLC115NT isolated from Lotus corniculatus nodules.</title>
        <authorList>
            <person name="Sannazzaro A.I."/>
            <person name="Torres Tejerizo G.A."/>
            <person name="Dip D."/>
            <person name="Caballero M."/>
            <person name="Pistorio M."/>
            <person name="Estrella M.J."/>
        </authorList>
    </citation>
    <scope>NUCLEOTIDE SEQUENCE [LARGE SCALE GENOMIC DNA]</scope>
    <source>
        <strain evidence="1 2">CSLC115N</strain>
    </source>
</reference>
<protein>
    <recommendedName>
        <fullName evidence="3">JAB domain-containing protein</fullName>
    </recommendedName>
</protein>
<dbReference type="Gene3D" id="3.40.140.10">
    <property type="entry name" value="Cytidine Deaminase, domain 2"/>
    <property type="match status" value="1"/>
</dbReference>